<dbReference type="InterPro" id="IPR050695">
    <property type="entry name" value="N-acetylmuramoyl_amidase_3"/>
</dbReference>
<feature type="chain" id="PRO_5012861615" description="N-acetylmuramoyl-L-alanine amidase" evidence="5">
    <location>
        <begin position="30"/>
        <end position="474"/>
    </location>
</feature>
<dbReference type="GO" id="GO:0030288">
    <property type="term" value="C:outer membrane-bounded periplasmic space"/>
    <property type="evidence" value="ECO:0007669"/>
    <property type="project" value="TreeGrafter"/>
</dbReference>
<keyword evidence="5" id="KW-0732">Signal</keyword>
<dbReference type="STRING" id="192903.SAMN04488513_104159"/>
<dbReference type="Gene3D" id="3.40.630.40">
    <property type="entry name" value="Zn-dependent exopeptidases"/>
    <property type="match status" value="1"/>
</dbReference>
<evidence type="ECO:0000256" key="2">
    <source>
        <dbReference type="ARBA" id="ARBA00011901"/>
    </source>
</evidence>
<dbReference type="AlphaFoldDB" id="A0A1M6IXP5"/>
<feature type="compositionally biased region" description="Basic and acidic residues" evidence="4">
    <location>
        <begin position="306"/>
        <end position="326"/>
    </location>
</feature>
<feature type="signal peptide" evidence="5">
    <location>
        <begin position="1"/>
        <end position="29"/>
    </location>
</feature>
<accession>A0A1M6IXP5</accession>
<evidence type="ECO:0000256" key="4">
    <source>
        <dbReference type="SAM" id="MobiDB-lite"/>
    </source>
</evidence>
<evidence type="ECO:0000259" key="6">
    <source>
        <dbReference type="SMART" id="SM00646"/>
    </source>
</evidence>
<dbReference type="Pfam" id="PF01520">
    <property type="entry name" value="Amidase_3"/>
    <property type="match status" value="1"/>
</dbReference>
<dbReference type="InterPro" id="IPR002508">
    <property type="entry name" value="MurNAc-LAA_cat"/>
</dbReference>
<name>A0A1M6IXP5_9FLAO</name>
<evidence type="ECO:0000313" key="7">
    <source>
        <dbReference type="EMBL" id="SHJ39198.1"/>
    </source>
</evidence>
<dbReference type="PANTHER" id="PTHR30404:SF0">
    <property type="entry name" value="N-ACETYLMURAMOYL-L-ALANINE AMIDASE AMIC"/>
    <property type="match status" value="1"/>
</dbReference>
<dbReference type="FunFam" id="3.40.630.40:FF:000005">
    <property type="entry name" value="N-acetylmuramoyl-L-alanine amidase (AmiA)"/>
    <property type="match status" value="1"/>
</dbReference>
<dbReference type="SUPFAM" id="SSF53187">
    <property type="entry name" value="Zn-dependent exopeptidases"/>
    <property type="match status" value="1"/>
</dbReference>
<evidence type="ECO:0000256" key="5">
    <source>
        <dbReference type="SAM" id="SignalP"/>
    </source>
</evidence>
<evidence type="ECO:0000256" key="3">
    <source>
        <dbReference type="ARBA" id="ARBA00022801"/>
    </source>
</evidence>
<dbReference type="EMBL" id="FQYU01000004">
    <property type="protein sequence ID" value="SHJ39198.1"/>
    <property type="molecule type" value="Genomic_DNA"/>
</dbReference>
<dbReference type="PANTHER" id="PTHR30404">
    <property type="entry name" value="N-ACETYLMURAMOYL-L-ALANINE AMIDASE"/>
    <property type="match status" value="1"/>
</dbReference>
<keyword evidence="3" id="KW-0378">Hydrolase</keyword>
<dbReference type="SMART" id="SM00646">
    <property type="entry name" value="Ami_3"/>
    <property type="match status" value="1"/>
</dbReference>
<sequence>MKVLKYSVNVRAIKFFLLLAVTFTSPLLAFCKSTHTFQNDDDKFVVVLDAGHGGHDPGNLGNGYLEKNIALNIVLKAGEILEKDPNIKVVYTRKDDTFVDLYVRGQIANKANADVFVSVHCDSHTSNAHGAGTFVLGLHANKQNFEVAKKENSVIYLEDNYQKRYADYDINSPESVIGLTIMQEEFLDNSIALAKAIQDNFSNKLKRTDRKVKQAGFIVLHQTVMPSVLVETGFLTNKQEGAYLNSKKGQSEMGTAIAEAIATYRDMMQANRADFATNRITDVPDPEPAVAEKPIVEKAEEEEEVAEKKEVVKADPDSRPIGKTEDLLASNEPETPLSAPGKAEKGASEIIEEARRNTDQEAKTAGTRTTVEKDGPETGVKPAPDKKETKANIIYKVQIMASAKNLPLRPESFNGLNRVAKEPYKNLYRYVYGSTPSLEEAKMLKSNADLKGYTSSYIVAYKNGERIPFKESLK</sequence>
<dbReference type="GO" id="GO:0009253">
    <property type="term" value="P:peptidoglycan catabolic process"/>
    <property type="evidence" value="ECO:0007669"/>
    <property type="project" value="InterPro"/>
</dbReference>
<feature type="domain" description="MurNAc-LAA" evidence="6">
    <location>
        <begin position="105"/>
        <end position="262"/>
    </location>
</feature>
<dbReference type="Proteomes" id="UP000184543">
    <property type="component" value="Unassembled WGS sequence"/>
</dbReference>
<dbReference type="OrthoDB" id="9806267at2"/>
<feature type="region of interest" description="Disordered" evidence="4">
    <location>
        <begin position="279"/>
        <end position="387"/>
    </location>
</feature>
<evidence type="ECO:0000256" key="1">
    <source>
        <dbReference type="ARBA" id="ARBA00001561"/>
    </source>
</evidence>
<dbReference type="EC" id="3.5.1.28" evidence="2"/>
<reference evidence="8" key="1">
    <citation type="submission" date="2016-11" db="EMBL/GenBank/DDBJ databases">
        <authorList>
            <person name="Varghese N."/>
            <person name="Submissions S."/>
        </authorList>
    </citation>
    <scope>NUCLEOTIDE SEQUENCE [LARGE SCALE GENOMIC DNA]</scope>
    <source>
        <strain evidence="8">DSM 19858</strain>
    </source>
</reference>
<feature type="compositionally biased region" description="Basic and acidic residues" evidence="4">
    <location>
        <begin position="342"/>
        <end position="362"/>
    </location>
</feature>
<organism evidence="7 8">
    <name type="scientific">Pseudozobellia thermophila</name>
    <dbReference type="NCBI Taxonomy" id="192903"/>
    <lineage>
        <taxon>Bacteria</taxon>
        <taxon>Pseudomonadati</taxon>
        <taxon>Bacteroidota</taxon>
        <taxon>Flavobacteriia</taxon>
        <taxon>Flavobacteriales</taxon>
        <taxon>Flavobacteriaceae</taxon>
        <taxon>Pseudozobellia</taxon>
    </lineage>
</organism>
<dbReference type="CDD" id="cd02696">
    <property type="entry name" value="MurNAc-LAA"/>
    <property type="match status" value="1"/>
</dbReference>
<comment type="catalytic activity">
    <reaction evidence="1">
        <text>Hydrolyzes the link between N-acetylmuramoyl residues and L-amino acid residues in certain cell-wall glycopeptides.</text>
        <dbReference type="EC" id="3.5.1.28"/>
    </reaction>
</comment>
<gene>
    <name evidence="7" type="ORF">SAMN04488513_104159</name>
</gene>
<keyword evidence="8" id="KW-1185">Reference proteome</keyword>
<protein>
    <recommendedName>
        <fullName evidence="2">N-acetylmuramoyl-L-alanine amidase</fullName>
        <ecNumber evidence="2">3.5.1.28</ecNumber>
    </recommendedName>
</protein>
<evidence type="ECO:0000313" key="8">
    <source>
        <dbReference type="Proteomes" id="UP000184543"/>
    </source>
</evidence>
<dbReference type="RefSeq" id="WP_072994195.1">
    <property type="nucleotide sequence ID" value="NZ_FQYU01000004.1"/>
</dbReference>
<proteinExistence type="predicted"/>
<dbReference type="GO" id="GO:0008745">
    <property type="term" value="F:N-acetylmuramoyl-L-alanine amidase activity"/>
    <property type="evidence" value="ECO:0007669"/>
    <property type="project" value="UniProtKB-EC"/>
</dbReference>